<organism evidence="1 2">
    <name type="scientific">Xenorhabdus yunnanensis</name>
    <dbReference type="NCBI Taxonomy" id="3025878"/>
    <lineage>
        <taxon>Bacteria</taxon>
        <taxon>Pseudomonadati</taxon>
        <taxon>Pseudomonadota</taxon>
        <taxon>Gammaproteobacteria</taxon>
        <taxon>Enterobacterales</taxon>
        <taxon>Morganellaceae</taxon>
        <taxon>Xenorhabdus</taxon>
    </lineage>
</organism>
<sequence length="55" mass="6741">MNKTKREDSIRKNINYSINKNFGSENYINNRENNKFEDWSKKRIEDEIKKKRGFA</sequence>
<keyword evidence="2" id="KW-1185">Reference proteome</keyword>
<comment type="caution">
    <text evidence="1">The sequence shown here is derived from an EMBL/GenBank/DDBJ whole genome shotgun (WGS) entry which is preliminary data.</text>
</comment>
<reference evidence="1 2" key="1">
    <citation type="submission" date="2023-02" db="EMBL/GenBank/DDBJ databases">
        <title>Entomopathogenic bacteria.</title>
        <authorList>
            <person name="Machado R.A."/>
        </authorList>
    </citation>
    <scope>NUCLEOTIDE SEQUENCE [LARGE SCALE GENOMIC DNA]</scope>
    <source>
        <strain evidence="1 2">XENO-10</strain>
    </source>
</reference>
<protein>
    <submittedName>
        <fullName evidence="1">Uncharacterized protein</fullName>
    </submittedName>
</protein>
<gene>
    <name evidence="1" type="ORF">PSI23_14025</name>
</gene>
<dbReference type="Proteomes" id="UP001217178">
    <property type="component" value="Unassembled WGS sequence"/>
</dbReference>
<name>A0ABT5LHF8_9GAMM</name>
<dbReference type="RefSeq" id="WP_273555670.1">
    <property type="nucleotide sequence ID" value="NZ_JAQRFI010000034.1"/>
</dbReference>
<evidence type="ECO:0000313" key="2">
    <source>
        <dbReference type="Proteomes" id="UP001217178"/>
    </source>
</evidence>
<evidence type="ECO:0000313" key="1">
    <source>
        <dbReference type="EMBL" id="MDC9590379.1"/>
    </source>
</evidence>
<accession>A0ABT5LHF8</accession>
<proteinExistence type="predicted"/>
<dbReference type="EMBL" id="JAQRFI010000034">
    <property type="protein sequence ID" value="MDC9590379.1"/>
    <property type="molecule type" value="Genomic_DNA"/>
</dbReference>